<organism evidence="3 4">
    <name type="scientific">Tribonema minus</name>
    <dbReference type="NCBI Taxonomy" id="303371"/>
    <lineage>
        <taxon>Eukaryota</taxon>
        <taxon>Sar</taxon>
        <taxon>Stramenopiles</taxon>
        <taxon>Ochrophyta</taxon>
        <taxon>PX clade</taxon>
        <taxon>Xanthophyceae</taxon>
        <taxon>Tribonematales</taxon>
        <taxon>Tribonemataceae</taxon>
        <taxon>Tribonema</taxon>
    </lineage>
</organism>
<dbReference type="AlphaFoldDB" id="A0A835Z0D4"/>
<proteinExistence type="predicted"/>
<evidence type="ECO:0000313" key="4">
    <source>
        <dbReference type="Proteomes" id="UP000664859"/>
    </source>
</evidence>
<feature type="region of interest" description="Disordered" evidence="1">
    <location>
        <begin position="275"/>
        <end position="296"/>
    </location>
</feature>
<keyword evidence="2" id="KW-0472">Membrane</keyword>
<comment type="caution">
    <text evidence="3">The sequence shown here is derived from an EMBL/GenBank/DDBJ whole genome shotgun (WGS) entry which is preliminary data.</text>
</comment>
<feature type="transmembrane region" description="Helical" evidence="2">
    <location>
        <begin position="36"/>
        <end position="55"/>
    </location>
</feature>
<evidence type="ECO:0000256" key="2">
    <source>
        <dbReference type="SAM" id="Phobius"/>
    </source>
</evidence>
<accession>A0A835Z0D4</accession>
<feature type="compositionally biased region" description="Low complexity" evidence="1">
    <location>
        <begin position="280"/>
        <end position="296"/>
    </location>
</feature>
<evidence type="ECO:0000256" key="1">
    <source>
        <dbReference type="SAM" id="MobiDB-lite"/>
    </source>
</evidence>
<keyword evidence="2" id="KW-0812">Transmembrane</keyword>
<evidence type="ECO:0000313" key="3">
    <source>
        <dbReference type="EMBL" id="KAG5182735.1"/>
    </source>
</evidence>
<dbReference type="Proteomes" id="UP000664859">
    <property type="component" value="Unassembled WGS sequence"/>
</dbReference>
<feature type="transmembrane region" description="Helical" evidence="2">
    <location>
        <begin position="189"/>
        <end position="216"/>
    </location>
</feature>
<keyword evidence="2" id="KW-1133">Transmembrane helix</keyword>
<dbReference type="OrthoDB" id="202063at2759"/>
<gene>
    <name evidence="3" type="ORF">JKP88DRAFT_220741</name>
</gene>
<protein>
    <submittedName>
        <fullName evidence="3">Uncharacterized protein</fullName>
    </submittedName>
</protein>
<dbReference type="EMBL" id="JAFCMP010000224">
    <property type="protein sequence ID" value="KAG5182735.1"/>
    <property type="molecule type" value="Genomic_DNA"/>
</dbReference>
<keyword evidence="4" id="KW-1185">Reference proteome</keyword>
<feature type="transmembrane region" description="Helical" evidence="2">
    <location>
        <begin position="228"/>
        <end position="261"/>
    </location>
</feature>
<reference evidence="3" key="1">
    <citation type="submission" date="2021-02" db="EMBL/GenBank/DDBJ databases">
        <title>First Annotated Genome of the Yellow-green Alga Tribonema minus.</title>
        <authorList>
            <person name="Mahan K.M."/>
        </authorList>
    </citation>
    <scope>NUCLEOTIDE SEQUENCE</scope>
    <source>
        <strain evidence="3">UTEX B ZZ1240</strain>
    </source>
</reference>
<sequence>MQPPNQNNGAVAVRLNDLTLTTVAKGAAGVAVRHPVISLSWVAGLFLAIMATGFTPAPQAMEAYSFAVEDLKFYENELLQAQYEYDSWNVEYHESKGWFWQCDDHCQENYKSFVQAREDLRGKQRSYDGKLAEAKSHLGIFSTLGVAEARDLFWRRVAGGREFARRSTLYDAIFAGIGSMRRDSSMAEYVMTMAVQVLWNMSIGAVGALVTFLWSVWGVIATFQPSAVVALLFFMCASLAAGSVIATFFLGLGAAGAGAVVGMVQLAKAQGTLEAGDGTQQRQRLQGQQQYRSHRD</sequence>
<name>A0A835Z0D4_9STRA</name>